<dbReference type="CDD" id="cd22160">
    <property type="entry name" value="F-box_AtFBL13-like"/>
    <property type="match status" value="1"/>
</dbReference>
<protein>
    <submittedName>
        <fullName evidence="3">FBD-associated F-box protein At5g56370-like</fullName>
    </submittedName>
</protein>
<proteinExistence type="predicted"/>
<evidence type="ECO:0000259" key="1">
    <source>
        <dbReference type="PROSITE" id="PS50181"/>
    </source>
</evidence>
<dbReference type="Pfam" id="PF00646">
    <property type="entry name" value="F-box"/>
    <property type="match status" value="1"/>
</dbReference>
<feature type="domain" description="F-box" evidence="1">
    <location>
        <begin position="1"/>
        <end position="51"/>
    </location>
</feature>
<dbReference type="Pfam" id="PF24758">
    <property type="entry name" value="LRR_At5g56370"/>
    <property type="match status" value="1"/>
</dbReference>
<dbReference type="Gene3D" id="3.80.10.10">
    <property type="entry name" value="Ribonuclease Inhibitor"/>
    <property type="match status" value="1"/>
</dbReference>
<dbReference type="SMART" id="SM00256">
    <property type="entry name" value="FBOX"/>
    <property type="match status" value="1"/>
</dbReference>
<dbReference type="InterPro" id="IPR032675">
    <property type="entry name" value="LRR_dom_sf"/>
</dbReference>
<reference evidence="3" key="2">
    <citation type="submission" date="2025-08" db="UniProtKB">
        <authorList>
            <consortium name="RefSeq"/>
        </authorList>
    </citation>
    <scope>IDENTIFICATION</scope>
    <source>
        <tissue evidence="3">Leaf</tissue>
    </source>
</reference>
<accession>A0ABM0V5C9</accession>
<dbReference type="SUPFAM" id="SSF52047">
    <property type="entry name" value="RNI-like"/>
    <property type="match status" value="1"/>
</dbReference>
<reference evidence="2" key="1">
    <citation type="journal article" date="2014" name="Nat. Commun.">
        <title>The emerging biofuel crop Camelina sativa retains a highly undifferentiated hexaploid genome structure.</title>
        <authorList>
            <person name="Kagale S."/>
            <person name="Koh C."/>
            <person name="Nixon J."/>
            <person name="Bollina V."/>
            <person name="Clarke W.E."/>
            <person name="Tuteja R."/>
            <person name="Spillane C."/>
            <person name="Robinson S.J."/>
            <person name="Links M.G."/>
            <person name="Clarke C."/>
            <person name="Higgins E.E."/>
            <person name="Huebert T."/>
            <person name="Sharpe A.G."/>
            <person name="Parkin I.A."/>
        </authorList>
    </citation>
    <scope>NUCLEOTIDE SEQUENCE [LARGE SCALE GENOMIC DNA]</scope>
    <source>
        <strain evidence="2">cv. DH55</strain>
    </source>
</reference>
<dbReference type="PANTHER" id="PTHR31900:SF34">
    <property type="entry name" value="EMB|CAB62440.1-RELATED"/>
    <property type="match status" value="1"/>
</dbReference>
<dbReference type="InterPro" id="IPR006566">
    <property type="entry name" value="FBD"/>
</dbReference>
<dbReference type="Proteomes" id="UP000694864">
    <property type="component" value="Chromosome 2"/>
</dbReference>
<dbReference type="InterPro" id="IPR050232">
    <property type="entry name" value="FBL13/AtMIF1-like"/>
</dbReference>
<dbReference type="InterPro" id="IPR055411">
    <property type="entry name" value="LRR_FXL15/At3g58940/PEG3-like"/>
</dbReference>
<dbReference type="InterPro" id="IPR001810">
    <property type="entry name" value="F-box_dom"/>
</dbReference>
<evidence type="ECO:0000313" key="2">
    <source>
        <dbReference type="Proteomes" id="UP000694864"/>
    </source>
</evidence>
<keyword evidence="2" id="KW-1185">Reference proteome</keyword>
<dbReference type="Pfam" id="PF08387">
    <property type="entry name" value="FBD"/>
    <property type="match status" value="1"/>
</dbReference>
<sequence>MDRISLLPNDFLLQILSLLPTKDVLNTSVLSKRWRNLWKLVPRLQYIYYDEDAEPWKFFLFVDRSLLLNTAPVLESLHFKFVRKCRDVDIGFWVRIAVERGLRELDFDYSHMIDEPIRRLPQSLFTCGTLVVLKLKHVSLVHVRFFVCFQLLKTLHLKCVIFLDDESPKKLLSSCPVLEVLVLDRAGDDNVISFSVKVPSLQRFVYESGYESEELVLNTPSLKYLKTRDFGDNCMIEYMPEIVEAHVHVNCCNIEDILISLKSVKRLSLCSISEPQFPTGSIFHQLVHLELCTSETYWEVLMSMLQHSPKLRSLKLNKIHDNLSGGHIFHWEEPSTVPETLMFVLETLEWRNYRAWKKERDLATYILKHSKRLKIAIFSSETTNLRVKYHLITELARLSRGSAECELVFG</sequence>
<evidence type="ECO:0000313" key="3">
    <source>
        <dbReference type="RefSeq" id="XP_010451000.1"/>
    </source>
</evidence>
<dbReference type="SMART" id="SM00579">
    <property type="entry name" value="FBD"/>
    <property type="match status" value="1"/>
</dbReference>
<dbReference type="PANTHER" id="PTHR31900">
    <property type="entry name" value="F-BOX/RNI SUPERFAMILY PROTEIN-RELATED"/>
    <property type="match status" value="1"/>
</dbReference>
<gene>
    <name evidence="3" type="primary">LOC104733084</name>
</gene>
<dbReference type="RefSeq" id="XP_010451000.1">
    <property type="nucleotide sequence ID" value="XM_010452698.1"/>
</dbReference>
<dbReference type="GeneID" id="104733084"/>
<name>A0ABM0V5C9_CAMSA</name>
<dbReference type="InterPro" id="IPR036047">
    <property type="entry name" value="F-box-like_dom_sf"/>
</dbReference>
<dbReference type="InterPro" id="IPR053781">
    <property type="entry name" value="F-box_AtFBL13-like"/>
</dbReference>
<dbReference type="Gene3D" id="1.20.1280.50">
    <property type="match status" value="1"/>
</dbReference>
<dbReference type="SUPFAM" id="SSF81383">
    <property type="entry name" value="F-box domain"/>
    <property type="match status" value="1"/>
</dbReference>
<organism evidence="2 3">
    <name type="scientific">Camelina sativa</name>
    <name type="common">False flax</name>
    <name type="synonym">Myagrum sativum</name>
    <dbReference type="NCBI Taxonomy" id="90675"/>
    <lineage>
        <taxon>Eukaryota</taxon>
        <taxon>Viridiplantae</taxon>
        <taxon>Streptophyta</taxon>
        <taxon>Embryophyta</taxon>
        <taxon>Tracheophyta</taxon>
        <taxon>Spermatophyta</taxon>
        <taxon>Magnoliopsida</taxon>
        <taxon>eudicotyledons</taxon>
        <taxon>Gunneridae</taxon>
        <taxon>Pentapetalae</taxon>
        <taxon>rosids</taxon>
        <taxon>malvids</taxon>
        <taxon>Brassicales</taxon>
        <taxon>Brassicaceae</taxon>
        <taxon>Camelineae</taxon>
        <taxon>Camelina</taxon>
    </lineage>
</organism>
<dbReference type="PROSITE" id="PS50181">
    <property type="entry name" value="FBOX"/>
    <property type="match status" value="1"/>
</dbReference>